<evidence type="ECO:0000256" key="2">
    <source>
        <dbReference type="ARBA" id="ARBA00023136"/>
    </source>
</evidence>
<dbReference type="PRINTS" id="PR00625">
    <property type="entry name" value="JDOMAIN"/>
</dbReference>
<dbReference type="SUPFAM" id="SSF46565">
    <property type="entry name" value="Chaperone J-domain"/>
    <property type="match status" value="1"/>
</dbReference>
<feature type="domain" description="J" evidence="7">
    <location>
        <begin position="16"/>
        <end position="81"/>
    </location>
</feature>
<accession>A0A1S3D9B3</accession>
<evidence type="ECO:0000256" key="3">
    <source>
        <dbReference type="ARBA" id="ARBA00023139"/>
    </source>
</evidence>
<reference evidence="9" key="1">
    <citation type="submission" date="2025-08" db="UniProtKB">
        <authorList>
            <consortium name="RefSeq"/>
        </authorList>
    </citation>
    <scope>IDENTIFICATION</scope>
</reference>
<keyword evidence="4" id="KW-0143">Chaperone</keyword>
<dbReference type="InterPro" id="IPR051434">
    <property type="entry name" value="DnaJ_C_subfamily_member5"/>
</dbReference>
<evidence type="ECO:0000313" key="9">
    <source>
        <dbReference type="RefSeq" id="XP_008477128.1"/>
    </source>
</evidence>
<gene>
    <name evidence="9" type="primary">LOC103514041</name>
</gene>
<dbReference type="GO" id="GO:0005737">
    <property type="term" value="C:cytoplasm"/>
    <property type="evidence" value="ECO:0007669"/>
    <property type="project" value="UniProtKB-ARBA"/>
</dbReference>
<comment type="subcellular location">
    <subcellularLocation>
        <location evidence="1">Membrane</location>
        <topology evidence="1">Lipid-anchor</topology>
    </subcellularLocation>
</comment>
<evidence type="ECO:0000256" key="6">
    <source>
        <dbReference type="SAM" id="MobiDB-lite"/>
    </source>
</evidence>
<organism evidence="8 9">
    <name type="scientific">Diaphorina citri</name>
    <name type="common">Asian citrus psyllid</name>
    <dbReference type="NCBI Taxonomy" id="121845"/>
    <lineage>
        <taxon>Eukaryota</taxon>
        <taxon>Metazoa</taxon>
        <taxon>Ecdysozoa</taxon>
        <taxon>Arthropoda</taxon>
        <taxon>Hexapoda</taxon>
        <taxon>Insecta</taxon>
        <taxon>Pterygota</taxon>
        <taxon>Neoptera</taxon>
        <taxon>Paraneoptera</taxon>
        <taxon>Hemiptera</taxon>
        <taxon>Sternorrhyncha</taxon>
        <taxon>Psylloidea</taxon>
        <taxon>Psyllidae</taxon>
        <taxon>Diaphorininae</taxon>
        <taxon>Diaphorina</taxon>
    </lineage>
</organism>
<dbReference type="PROSITE" id="PS50076">
    <property type="entry name" value="DNAJ_2"/>
    <property type="match status" value="1"/>
</dbReference>
<name>A0A1S3D9B3_DIACI</name>
<evidence type="ECO:0000256" key="4">
    <source>
        <dbReference type="ARBA" id="ARBA00023186"/>
    </source>
</evidence>
<protein>
    <submittedName>
        <fullName evidence="9">DnaJ homolog subfamily C member 5 isoform X1</fullName>
    </submittedName>
</protein>
<dbReference type="InterPro" id="IPR001623">
    <property type="entry name" value="DnaJ_domain"/>
</dbReference>
<dbReference type="STRING" id="121845.A0A1S3D9B3"/>
<keyword evidence="3" id="KW-0564">Palmitate</keyword>
<dbReference type="PANTHER" id="PTHR44027:SF7">
    <property type="entry name" value="DNAJ HOMOLOG SUBFAMILY C MEMBER 5 HOMOLOG"/>
    <property type="match status" value="1"/>
</dbReference>
<dbReference type="SMART" id="SM00271">
    <property type="entry name" value="DnaJ"/>
    <property type="match status" value="1"/>
</dbReference>
<evidence type="ECO:0000259" key="7">
    <source>
        <dbReference type="PROSITE" id="PS50076"/>
    </source>
</evidence>
<sequence>MAAPPPRRKMSTSGDSLYVILELPKTATPEEIKKQYRKMALKYHPDKNPNNPEAAEKFKEINRAHSTLSDQTKRNIYDTYGSLGLYVAEQFGEENVNTYFMVTSTWCKALIILSCIVTGCYCCSCCCCCCNFCCGKYAPKEPHQQDPDNYQTLNTNDNSGPSSNPHNNQQDDDDGEGGGKPVTSQPAPGNASTGSTNPFAMPAPASANTGAHESSSLRTGSGMNNAAPTYGATSDPMNPQW</sequence>
<dbReference type="InterPro" id="IPR036869">
    <property type="entry name" value="J_dom_sf"/>
</dbReference>
<evidence type="ECO:0000256" key="5">
    <source>
        <dbReference type="ARBA" id="ARBA00023288"/>
    </source>
</evidence>
<keyword evidence="2" id="KW-0472">Membrane</keyword>
<dbReference type="Gene3D" id="1.10.287.110">
    <property type="entry name" value="DnaJ domain"/>
    <property type="match status" value="1"/>
</dbReference>
<dbReference type="FunFam" id="1.10.287.110:FF:000017">
    <property type="entry name" value="dnaJ homolog subfamily C member 5"/>
    <property type="match status" value="1"/>
</dbReference>
<dbReference type="AlphaFoldDB" id="A0A1S3D9B3"/>
<dbReference type="KEGG" id="dci:103514041"/>
<evidence type="ECO:0000313" key="8">
    <source>
        <dbReference type="Proteomes" id="UP000079169"/>
    </source>
</evidence>
<dbReference type="GO" id="GO:0016020">
    <property type="term" value="C:membrane"/>
    <property type="evidence" value="ECO:0007669"/>
    <property type="project" value="UniProtKB-SubCell"/>
</dbReference>
<keyword evidence="5" id="KW-0449">Lipoprotein</keyword>
<feature type="compositionally biased region" description="Polar residues" evidence="6">
    <location>
        <begin position="147"/>
        <end position="168"/>
    </location>
</feature>
<dbReference type="CDD" id="cd06257">
    <property type="entry name" value="DnaJ"/>
    <property type="match status" value="1"/>
</dbReference>
<feature type="region of interest" description="Disordered" evidence="6">
    <location>
        <begin position="146"/>
        <end position="241"/>
    </location>
</feature>
<proteinExistence type="predicted"/>
<dbReference type="Proteomes" id="UP000079169">
    <property type="component" value="Unplaced"/>
</dbReference>
<dbReference type="GeneID" id="103514041"/>
<dbReference type="RefSeq" id="XP_008477128.1">
    <property type="nucleotide sequence ID" value="XM_008478906.3"/>
</dbReference>
<keyword evidence="8" id="KW-1185">Reference proteome</keyword>
<dbReference type="Pfam" id="PF00226">
    <property type="entry name" value="DnaJ"/>
    <property type="match status" value="1"/>
</dbReference>
<feature type="compositionally biased region" description="Polar residues" evidence="6">
    <location>
        <begin position="206"/>
        <end position="241"/>
    </location>
</feature>
<dbReference type="PROSITE" id="PS00636">
    <property type="entry name" value="DNAJ_1"/>
    <property type="match status" value="1"/>
</dbReference>
<evidence type="ECO:0000256" key="1">
    <source>
        <dbReference type="ARBA" id="ARBA00004635"/>
    </source>
</evidence>
<dbReference type="InterPro" id="IPR018253">
    <property type="entry name" value="DnaJ_domain_CS"/>
</dbReference>
<dbReference type="PaxDb" id="121845-A0A1S3D9B3"/>
<feature type="compositionally biased region" description="Polar residues" evidence="6">
    <location>
        <begin position="182"/>
        <end position="198"/>
    </location>
</feature>
<dbReference type="PANTHER" id="PTHR44027">
    <property type="entry name" value="DNAJ HOMOLOG SUBFAMILY C MEMBER 5 HOMOLOG"/>
    <property type="match status" value="1"/>
</dbReference>